<dbReference type="EMBL" id="CAUJNA010000882">
    <property type="protein sequence ID" value="CAJ1382210.1"/>
    <property type="molecule type" value="Genomic_DNA"/>
</dbReference>
<proteinExistence type="predicted"/>
<keyword evidence="4" id="KW-1185">Reference proteome</keyword>
<gene>
    <name evidence="3" type="ORF">EVOR1521_LOCUS9640</name>
</gene>
<dbReference type="PROSITE" id="PS50918">
    <property type="entry name" value="WWE"/>
    <property type="match status" value="1"/>
</dbReference>
<feature type="domain" description="WWE" evidence="2">
    <location>
        <begin position="1"/>
        <end position="69"/>
    </location>
</feature>
<evidence type="ECO:0000256" key="1">
    <source>
        <dbReference type="SAM" id="MobiDB-lite"/>
    </source>
</evidence>
<dbReference type="Gene3D" id="3.30.720.50">
    <property type="match status" value="1"/>
</dbReference>
<sequence>MAWFWEGRGRYNAYDEKINEYIEMAYQQYQSGVTSGVQVVLPQGSYFISFPAMRQMRVDGSMRTRQVQRASAPPTTKEAEPEKTKGKEAEPKETGDKAEKTEEKTIKPFDPPPYQGLPPPPARGPRTPYFATPKDLQRAMSSQRLRQERATRPRPRSQSGNRKTAPRATLNLVLR</sequence>
<evidence type="ECO:0000313" key="3">
    <source>
        <dbReference type="EMBL" id="CAJ1382210.1"/>
    </source>
</evidence>
<dbReference type="AlphaFoldDB" id="A0AA36I8S8"/>
<dbReference type="InterPro" id="IPR004170">
    <property type="entry name" value="WWE_dom"/>
</dbReference>
<evidence type="ECO:0000259" key="2">
    <source>
        <dbReference type="PROSITE" id="PS50918"/>
    </source>
</evidence>
<protein>
    <recommendedName>
        <fullName evidence="2">WWE domain-containing protein</fullName>
    </recommendedName>
</protein>
<feature type="compositionally biased region" description="Pro residues" evidence="1">
    <location>
        <begin position="109"/>
        <end position="123"/>
    </location>
</feature>
<dbReference type="Proteomes" id="UP001178507">
    <property type="component" value="Unassembled WGS sequence"/>
</dbReference>
<feature type="region of interest" description="Disordered" evidence="1">
    <location>
        <begin position="59"/>
        <end position="175"/>
    </location>
</feature>
<name>A0AA36I8S8_9DINO</name>
<organism evidence="3 4">
    <name type="scientific">Effrenium voratum</name>
    <dbReference type="NCBI Taxonomy" id="2562239"/>
    <lineage>
        <taxon>Eukaryota</taxon>
        <taxon>Sar</taxon>
        <taxon>Alveolata</taxon>
        <taxon>Dinophyceae</taxon>
        <taxon>Suessiales</taxon>
        <taxon>Symbiodiniaceae</taxon>
        <taxon>Effrenium</taxon>
    </lineage>
</organism>
<dbReference type="SMART" id="SM00678">
    <property type="entry name" value="WWE"/>
    <property type="match status" value="1"/>
</dbReference>
<dbReference type="InterPro" id="IPR037197">
    <property type="entry name" value="WWE_dom_sf"/>
</dbReference>
<accession>A0AA36I8S8</accession>
<dbReference type="InterPro" id="IPR018123">
    <property type="entry name" value="WWE-dom_subgr"/>
</dbReference>
<comment type="caution">
    <text evidence="3">The sequence shown here is derived from an EMBL/GenBank/DDBJ whole genome shotgun (WGS) entry which is preliminary data.</text>
</comment>
<dbReference type="GO" id="GO:0008270">
    <property type="term" value="F:zinc ion binding"/>
    <property type="evidence" value="ECO:0007669"/>
    <property type="project" value="InterPro"/>
</dbReference>
<reference evidence="3" key="1">
    <citation type="submission" date="2023-08" db="EMBL/GenBank/DDBJ databases">
        <authorList>
            <person name="Chen Y."/>
            <person name="Shah S."/>
            <person name="Dougan E. K."/>
            <person name="Thang M."/>
            <person name="Chan C."/>
        </authorList>
    </citation>
    <scope>NUCLEOTIDE SEQUENCE</scope>
</reference>
<evidence type="ECO:0000313" key="4">
    <source>
        <dbReference type="Proteomes" id="UP001178507"/>
    </source>
</evidence>
<feature type="compositionally biased region" description="Basic and acidic residues" evidence="1">
    <location>
        <begin position="77"/>
        <end position="107"/>
    </location>
</feature>
<dbReference type="SUPFAM" id="SSF117839">
    <property type="entry name" value="WWE domain"/>
    <property type="match status" value="1"/>
</dbReference>
<dbReference type="Pfam" id="PF02825">
    <property type="entry name" value="WWE"/>
    <property type="match status" value="1"/>
</dbReference>